<accession>A0A137NQY0</accession>
<dbReference type="Proteomes" id="UP000070444">
    <property type="component" value="Unassembled WGS sequence"/>
</dbReference>
<sequence length="68" mass="7875">PEIPKKSTSVIYSFENFVLEKYLLEDERKANLIPSKTKFKVSFNPKDVQINQPIKENSTGYPNTNKDI</sequence>
<name>A0A137NQY0_CONC2</name>
<evidence type="ECO:0000313" key="1">
    <source>
        <dbReference type="EMBL" id="KXN65173.1"/>
    </source>
</evidence>
<dbReference type="EMBL" id="KQ964958">
    <property type="protein sequence ID" value="KXN65173.1"/>
    <property type="molecule type" value="Genomic_DNA"/>
</dbReference>
<gene>
    <name evidence="1" type="ORF">CONCODRAFT_13337</name>
</gene>
<evidence type="ECO:0000313" key="2">
    <source>
        <dbReference type="Proteomes" id="UP000070444"/>
    </source>
</evidence>
<proteinExistence type="predicted"/>
<dbReference type="AlphaFoldDB" id="A0A137NQY0"/>
<organism evidence="1 2">
    <name type="scientific">Conidiobolus coronatus (strain ATCC 28846 / CBS 209.66 / NRRL 28638)</name>
    <name type="common">Delacroixia coronata</name>
    <dbReference type="NCBI Taxonomy" id="796925"/>
    <lineage>
        <taxon>Eukaryota</taxon>
        <taxon>Fungi</taxon>
        <taxon>Fungi incertae sedis</taxon>
        <taxon>Zoopagomycota</taxon>
        <taxon>Entomophthoromycotina</taxon>
        <taxon>Entomophthoromycetes</taxon>
        <taxon>Entomophthorales</taxon>
        <taxon>Ancylistaceae</taxon>
        <taxon>Conidiobolus</taxon>
    </lineage>
</organism>
<feature type="non-terminal residue" evidence="1">
    <location>
        <position position="1"/>
    </location>
</feature>
<protein>
    <submittedName>
        <fullName evidence="1">Uncharacterized protein</fullName>
    </submittedName>
</protein>
<reference evidence="1 2" key="1">
    <citation type="journal article" date="2015" name="Genome Biol. Evol.">
        <title>Phylogenomic analyses indicate that early fungi evolved digesting cell walls of algal ancestors of land plants.</title>
        <authorList>
            <person name="Chang Y."/>
            <person name="Wang S."/>
            <person name="Sekimoto S."/>
            <person name="Aerts A.L."/>
            <person name="Choi C."/>
            <person name="Clum A."/>
            <person name="LaButti K.M."/>
            <person name="Lindquist E.A."/>
            <person name="Yee Ngan C."/>
            <person name="Ohm R.A."/>
            <person name="Salamov A.A."/>
            <person name="Grigoriev I.V."/>
            <person name="Spatafora J.W."/>
            <person name="Berbee M.L."/>
        </authorList>
    </citation>
    <scope>NUCLEOTIDE SEQUENCE [LARGE SCALE GENOMIC DNA]</scope>
    <source>
        <strain evidence="1 2">NRRL 28638</strain>
    </source>
</reference>
<keyword evidence="2" id="KW-1185">Reference proteome</keyword>